<name>A0A1I8HHD0_9PLAT</name>
<accession>A0A1I8HHD0</accession>
<keyword evidence="4" id="KW-1185">Reference proteome</keyword>
<evidence type="ECO:0000256" key="2">
    <source>
        <dbReference type="SAM" id="MobiDB-lite"/>
    </source>
</evidence>
<dbReference type="Proteomes" id="UP000095280">
    <property type="component" value="Unplaced"/>
</dbReference>
<evidence type="ECO:0000259" key="3">
    <source>
        <dbReference type="PROSITE" id="PS50222"/>
    </source>
</evidence>
<dbReference type="CDD" id="cd00051">
    <property type="entry name" value="EFh"/>
    <property type="match status" value="1"/>
</dbReference>
<dbReference type="InterPro" id="IPR011992">
    <property type="entry name" value="EF-hand-dom_pair"/>
</dbReference>
<feature type="compositionally biased region" description="Low complexity" evidence="2">
    <location>
        <begin position="10"/>
        <end position="31"/>
    </location>
</feature>
<dbReference type="SUPFAM" id="SSF47473">
    <property type="entry name" value="EF-hand"/>
    <property type="match status" value="1"/>
</dbReference>
<dbReference type="Gene3D" id="1.10.238.10">
    <property type="entry name" value="EF-hand"/>
    <property type="match status" value="2"/>
</dbReference>
<dbReference type="InterPro" id="IPR002048">
    <property type="entry name" value="EF_hand_dom"/>
</dbReference>
<organism evidence="4 5">
    <name type="scientific">Macrostomum lignano</name>
    <dbReference type="NCBI Taxonomy" id="282301"/>
    <lineage>
        <taxon>Eukaryota</taxon>
        <taxon>Metazoa</taxon>
        <taxon>Spiralia</taxon>
        <taxon>Lophotrochozoa</taxon>
        <taxon>Platyhelminthes</taxon>
        <taxon>Rhabditophora</taxon>
        <taxon>Macrostomorpha</taxon>
        <taxon>Macrostomida</taxon>
        <taxon>Macrostomidae</taxon>
        <taxon>Macrostomum</taxon>
    </lineage>
</organism>
<reference evidence="5" key="1">
    <citation type="submission" date="2016-11" db="UniProtKB">
        <authorList>
            <consortium name="WormBaseParasite"/>
        </authorList>
    </citation>
    <scope>IDENTIFICATION</scope>
</reference>
<dbReference type="FunFam" id="1.10.238.10:FF:000001">
    <property type="entry name" value="Calmodulin 1"/>
    <property type="match status" value="1"/>
</dbReference>
<dbReference type="PANTHER" id="PTHR23048:SF0">
    <property type="entry name" value="CALMODULIN LIKE 3"/>
    <property type="match status" value="1"/>
</dbReference>
<feature type="compositionally biased region" description="Acidic residues" evidence="2">
    <location>
        <begin position="57"/>
        <end position="66"/>
    </location>
</feature>
<sequence length="236" mass="25592">MQESNSRPLSAANSADDVADSASSSSNESASFVYEGEVQQADAEPEEETAAATGAEPDAETDEEVDETKLNQDLMHQCRRVFQEFENGAGFLLTHELGSALRALGQVPSEREVQLATDRLEQPELYDRGSTKLTFQDFYQAAQEFKASKAEVKKSVMDAFSVLDKDDNGSIEVNRLTSILASLGEPLSPSDIKELLKELPVDKNGRVDYAKFVDDAVNCDIRGATGKSTAKGKGSK</sequence>
<feature type="domain" description="EF-hand" evidence="3">
    <location>
        <begin position="151"/>
        <end position="186"/>
    </location>
</feature>
<dbReference type="WBParaSite" id="maker-uti_cns_0006201-snap-gene-0.7-mRNA-1">
    <property type="protein sequence ID" value="maker-uti_cns_0006201-snap-gene-0.7-mRNA-1"/>
    <property type="gene ID" value="maker-uti_cns_0006201-snap-gene-0.7"/>
</dbReference>
<keyword evidence="1" id="KW-0677">Repeat</keyword>
<dbReference type="InterPro" id="IPR050230">
    <property type="entry name" value="CALM/Myosin/TropC-like"/>
</dbReference>
<evidence type="ECO:0000313" key="4">
    <source>
        <dbReference type="Proteomes" id="UP000095280"/>
    </source>
</evidence>
<evidence type="ECO:0000313" key="5">
    <source>
        <dbReference type="WBParaSite" id="maker-uti_cns_0006201-snap-gene-0.7-mRNA-1"/>
    </source>
</evidence>
<dbReference type="AlphaFoldDB" id="A0A1I8HHD0"/>
<feature type="region of interest" description="Disordered" evidence="2">
    <location>
        <begin position="1"/>
        <end position="70"/>
    </location>
</feature>
<proteinExistence type="predicted"/>
<dbReference type="GO" id="GO:0016460">
    <property type="term" value="C:myosin II complex"/>
    <property type="evidence" value="ECO:0007669"/>
    <property type="project" value="TreeGrafter"/>
</dbReference>
<dbReference type="Pfam" id="PF13499">
    <property type="entry name" value="EF-hand_7"/>
    <property type="match status" value="1"/>
</dbReference>
<protein>
    <submittedName>
        <fullName evidence="5">EF-hand domain-containing protein</fullName>
    </submittedName>
</protein>
<dbReference type="PROSITE" id="PS50222">
    <property type="entry name" value="EF_HAND_2"/>
    <property type="match status" value="1"/>
</dbReference>
<dbReference type="PANTHER" id="PTHR23048">
    <property type="entry name" value="MYOSIN LIGHT CHAIN 1, 3"/>
    <property type="match status" value="1"/>
</dbReference>
<evidence type="ECO:0000256" key="1">
    <source>
        <dbReference type="ARBA" id="ARBA00022737"/>
    </source>
</evidence>
<dbReference type="GO" id="GO:0005509">
    <property type="term" value="F:calcium ion binding"/>
    <property type="evidence" value="ECO:0007669"/>
    <property type="project" value="InterPro"/>
</dbReference>